<keyword evidence="22" id="KW-1185">Reference proteome</keyword>
<dbReference type="AlphaFoldDB" id="A0AB40A7U8"/>
<accession>A0AB40A7U8</accession>
<protein>
    <recommendedName>
        <fullName evidence="17">Spastin</fullName>
        <ecNumber evidence="17">5.6.1.1</ecNumber>
    </recommendedName>
</protein>
<feature type="binding site" evidence="17">
    <location>
        <begin position="523"/>
        <end position="530"/>
    </location>
    <ligand>
        <name>ATP</name>
        <dbReference type="ChEBI" id="CHEBI:30616"/>
    </ligand>
</feature>
<comment type="similarity">
    <text evidence="17">Belongs to the AAA ATPase family. Spastin subfamily.</text>
</comment>
<evidence type="ECO:0000256" key="11">
    <source>
        <dbReference type="ARBA" id="ARBA00022902"/>
    </source>
</evidence>
<dbReference type="Gene3D" id="1.10.8.60">
    <property type="match status" value="1"/>
</dbReference>
<evidence type="ECO:0000256" key="8">
    <source>
        <dbReference type="ARBA" id="ARBA00022776"/>
    </source>
</evidence>
<feature type="compositionally biased region" description="Low complexity" evidence="18">
    <location>
        <begin position="439"/>
        <end position="455"/>
    </location>
</feature>
<dbReference type="GO" id="GO:0008568">
    <property type="term" value="F:microtubule severing ATPase activity"/>
    <property type="evidence" value="ECO:0007669"/>
    <property type="project" value="UniProtKB-UniRule"/>
</dbReference>
<keyword evidence="2 17" id="KW-0217">Developmental protein</keyword>
<keyword evidence="19" id="KW-1133">Transmembrane helix</keyword>
<keyword evidence="12 17" id="KW-0472">Membrane</keyword>
<dbReference type="GO" id="GO:0030154">
    <property type="term" value="P:cell differentiation"/>
    <property type="evidence" value="ECO:0007669"/>
    <property type="project" value="UniProtKB-KW"/>
</dbReference>
<dbReference type="InterPro" id="IPR003959">
    <property type="entry name" value="ATPase_AAA_core"/>
</dbReference>
<feature type="compositionally biased region" description="Low complexity" evidence="18">
    <location>
        <begin position="8"/>
        <end position="25"/>
    </location>
</feature>
<evidence type="ECO:0000256" key="3">
    <source>
        <dbReference type="ARBA" id="ARBA00022490"/>
    </source>
</evidence>
<proteinExistence type="inferred from homology"/>
<dbReference type="GO" id="GO:0005737">
    <property type="term" value="C:cytoplasm"/>
    <property type="evidence" value="ECO:0007669"/>
    <property type="project" value="UniProtKB-UniRule"/>
</dbReference>
<feature type="compositionally biased region" description="Low complexity" evidence="18">
    <location>
        <begin position="83"/>
        <end position="93"/>
    </location>
</feature>
<dbReference type="InterPro" id="IPR017179">
    <property type="entry name" value="Spastin"/>
</dbReference>
<dbReference type="InterPro" id="IPR007330">
    <property type="entry name" value="MIT_dom"/>
</dbReference>
<evidence type="ECO:0000256" key="2">
    <source>
        <dbReference type="ARBA" id="ARBA00022473"/>
    </source>
</evidence>
<keyword evidence="6 17" id="KW-0493">Microtubule</keyword>
<sequence length="758" mass="82937">MVRTKNQSSSSSASSSSTKSPIKSSGGAGSSGGGVGGRQSTHRSSSASNVAAVVAGNSSAGGSSSNRRSPGSSPDGDDDTTTTDDLTPTTCSPRSGHHHQYGYGYSSSVHKQNLYVVSFPIIFLFNVLRSLIYQLFCIFRYLYGASTKVIYRPHRRDCNIEIVVQNSSKEQQQSLNHPSDLNSEGTGQEQQLSNQPQRFRPIQPLEMAANRPGGGYSPGPGDPLLAKQKHHHRRAFEYISKALKIDEENEGHKELAIELYRKGIKELEDGIAVDCWSGRGDVWDRAQRLHDKMQTNLSMARDRLHFLALREEDLQMQRLSLKEKQKEHSQSRPQKSREPMLAGMTNEPMKLNKVRSSGYGPKATTSAQPTASGRKLTIGTKRPVNLAVANKSQTLPRNLGSKTSVGAVQRQPAKTAATPPAVRRQFSSGRNTPPQRSRTPINNNGPSGSGSNTPVVSVKGVEQKLVQLILDEIVEGGAKVEWTDIAGQDVAKQALQEMVILPSVRPELFTGLRAPAKGLLLFGPPGNGKTLLARAVATECSATFLNISAASLTSKYVGDGEKLVRALFAVARHMQPSIIFIDEVDSLLSERSSSEHEASRRLKTEFLVEFDGLPGNPEGDRIVVLAATNRPQELDEAALRRFTKRVYVSLPDEQTRELLLNRLLQKQGSPLDTEALRRLAKITDGYSGSDLTALAKDAALEPIRELNVEQVKCLDISAMRAITEQDFHSSLKRIRRSVAPQSLNSYEKWSQDYGDITI</sequence>
<feature type="topological domain" description="Cytoplasmic" evidence="17">
    <location>
        <begin position="1"/>
        <end position="120"/>
    </location>
</feature>
<comment type="subunit">
    <text evidence="17">Homohexamer. The homohexamer is stabilized by ATP-binding. The homohexamer may adopt a ring conformation through which microtubules pass prior to being severed. Interacts with microtubules. Interacts with atl; may be involved in microtubule dynamics.</text>
</comment>
<feature type="compositionally biased region" description="Low complexity" evidence="18">
    <location>
        <begin position="43"/>
        <end position="74"/>
    </location>
</feature>
<evidence type="ECO:0000256" key="6">
    <source>
        <dbReference type="ARBA" id="ARBA00022701"/>
    </source>
</evidence>
<dbReference type="GO" id="GO:0050803">
    <property type="term" value="P:regulation of synapse structure or activity"/>
    <property type="evidence" value="ECO:0007669"/>
    <property type="project" value="UniProtKB-UniRule"/>
</dbReference>
<dbReference type="RefSeq" id="XP_036673282.3">
    <property type="nucleotide sequence ID" value="XM_036817387.3"/>
</dbReference>
<keyword evidence="19" id="KW-0812">Transmembrane</keyword>
<keyword evidence="9 17" id="KW-0221">Differentiation</keyword>
<dbReference type="PROSITE" id="PS00674">
    <property type="entry name" value="AAA"/>
    <property type="match status" value="1"/>
</dbReference>
<dbReference type="GO" id="GO:0005874">
    <property type="term" value="C:microtubule"/>
    <property type="evidence" value="ECO:0007669"/>
    <property type="project" value="UniProtKB-UniRule"/>
</dbReference>
<dbReference type="InterPro" id="IPR003960">
    <property type="entry name" value="ATPase_AAA_CS"/>
</dbReference>
<dbReference type="InterPro" id="IPR050304">
    <property type="entry name" value="MT-severing_AAA_ATPase"/>
</dbReference>
<evidence type="ECO:0000256" key="5">
    <source>
        <dbReference type="ARBA" id="ARBA00022677"/>
    </source>
</evidence>
<dbReference type="SMART" id="SM00745">
    <property type="entry name" value="MIT"/>
    <property type="match status" value="1"/>
</dbReference>
<evidence type="ECO:0000256" key="1">
    <source>
        <dbReference type="ARBA" id="ARBA00022454"/>
    </source>
</evidence>
<keyword evidence="5 17" id="KW-0551">Lipid droplet</keyword>
<organism evidence="22 23">
    <name type="scientific">Drosophila suzukii</name>
    <name type="common">Spotted-wing drosophila fruit fly</name>
    <dbReference type="NCBI Taxonomy" id="28584"/>
    <lineage>
        <taxon>Eukaryota</taxon>
        <taxon>Metazoa</taxon>
        <taxon>Ecdysozoa</taxon>
        <taxon>Arthropoda</taxon>
        <taxon>Hexapoda</taxon>
        <taxon>Insecta</taxon>
        <taxon>Pterygota</taxon>
        <taxon>Neoptera</taxon>
        <taxon>Endopterygota</taxon>
        <taxon>Diptera</taxon>
        <taxon>Brachycera</taxon>
        <taxon>Muscomorpha</taxon>
        <taxon>Ephydroidea</taxon>
        <taxon>Drosophilidae</taxon>
        <taxon>Drosophila</taxon>
        <taxon>Sophophora</taxon>
    </lineage>
</organism>
<feature type="region of interest" description="Disordered" evidence="18">
    <location>
        <begin position="168"/>
        <end position="200"/>
    </location>
</feature>
<dbReference type="PANTHER" id="PTHR23074:SF86">
    <property type="entry name" value="SPASTIN"/>
    <property type="match status" value="1"/>
</dbReference>
<dbReference type="InterPro" id="IPR015415">
    <property type="entry name" value="Spast_Vps4_C"/>
</dbReference>
<dbReference type="Pfam" id="PF00004">
    <property type="entry name" value="AAA"/>
    <property type="match status" value="1"/>
</dbReference>
<dbReference type="Pfam" id="PF17862">
    <property type="entry name" value="AAA_lid_3"/>
    <property type="match status" value="1"/>
</dbReference>
<evidence type="ECO:0000256" key="14">
    <source>
        <dbReference type="ARBA" id="ARBA00023235"/>
    </source>
</evidence>
<comment type="catalytic activity">
    <reaction evidence="16 17">
        <text>n ATP + n H2O + a microtubule = n ADP + n phosphate + (n+1) alpha/beta tubulin heterodimers.</text>
        <dbReference type="EC" id="5.6.1.1"/>
    </reaction>
</comment>
<dbReference type="InterPro" id="IPR003593">
    <property type="entry name" value="AAA+_ATPase"/>
</dbReference>
<name>A0AB40A7U8_DROSZ</name>
<dbReference type="GO" id="GO:0051301">
    <property type="term" value="P:cell division"/>
    <property type="evidence" value="ECO:0007669"/>
    <property type="project" value="UniProtKB-KW"/>
</dbReference>
<feature type="domain" description="MIT" evidence="21">
    <location>
        <begin position="228"/>
        <end position="306"/>
    </location>
</feature>
<dbReference type="GO" id="GO:0005813">
    <property type="term" value="C:centrosome"/>
    <property type="evidence" value="ECO:0007669"/>
    <property type="project" value="UniProtKB-SubCell"/>
</dbReference>
<dbReference type="CDD" id="cd02679">
    <property type="entry name" value="MIT_spastin"/>
    <property type="match status" value="1"/>
</dbReference>
<evidence type="ECO:0000256" key="18">
    <source>
        <dbReference type="SAM" id="MobiDB-lite"/>
    </source>
</evidence>
<keyword evidence="4 17" id="KW-0132">Cell division</keyword>
<feature type="region of interest" description="Disordered" evidence="18">
    <location>
        <begin position="1"/>
        <end position="97"/>
    </location>
</feature>
<feature type="topological domain" description="Cytoplasmic" evidence="17">
    <location>
        <begin position="142"/>
        <end position="758"/>
    </location>
</feature>
<dbReference type="InterPro" id="IPR027417">
    <property type="entry name" value="P-loop_NTPase"/>
</dbReference>
<dbReference type="GO" id="GO:0005694">
    <property type="term" value="C:chromosome"/>
    <property type="evidence" value="ECO:0007669"/>
    <property type="project" value="UniProtKB-SubCell"/>
</dbReference>
<evidence type="ECO:0000256" key="4">
    <source>
        <dbReference type="ARBA" id="ARBA00022618"/>
    </source>
</evidence>
<evidence type="ECO:0000256" key="13">
    <source>
        <dbReference type="ARBA" id="ARBA00023212"/>
    </source>
</evidence>
<dbReference type="Proteomes" id="UP001652628">
    <property type="component" value="Chromosome 3"/>
</dbReference>
<dbReference type="GO" id="GO:0005524">
    <property type="term" value="F:ATP binding"/>
    <property type="evidence" value="ECO:0007669"/>
    <property type="project" value="UniProtKB-UniRule"/>
</dbReference>
<dbReference type="SMART" id="SM00382">
    <property type="entry name" value="AAA"/>
    <property type="match status" value="1"/>
</dbReference>
<dbReference type="InterPro" id="IPR041569">
    <property type="entry name" value="AAA_lid_3"/>
</dbReference>
<dbReference type="GO" id="GO:0051013">
    <property type="term" value="P:microtubule severing"/>
    <property type="evidence" value="ECO:0007669"/>
    <property type="project" value="UniProtKB-UniRule"/>
</dbReference>
<gene>
    <name evidence="17 23" type="primary">spas</name>
</gene>
<reference evidence="23" key="1">
    <citation type="submission" date="2025-08" db="UniProtKB">
        <authorList>
            <consortium name="RefSeq"/>
        </authorList>
    </citation>
    <scope>IDENTIFICATION</scope>
</reference>
<keyword evidence="13 17" id="KW-0206">Cytoskeleton</keyword>
<evidence type="ECO:0000313" key="23">
    <source>
        <dbReference type="RefSeq" id="XP_036673282.3"/>
    </source>
</evidence>
<evidence type="ECO:0000256" key="17">
    <source>
        <dbReference type="HAMAP-Rule" id="MF_03021"/>
    </source>
</evidence>
<comment type="function">
    <text evidence="17">ATP-dependent microtubule severing protein. Stimulates microtubule minus-end depolymerization and poleward microtubule flux in the mitotic spindle. Regulates microtubule stability in the neuromuscular junction synapse. Involved in lipid metabolism by regulating the size and distribution of lipid droplets. Involved in axon regeneration by regulating microtubule severing.</text>
</comment>
<keyword evidence="10 17" id="KW-0067">ATP-binding</keyword>
<feature type="intramembrane region" description="Helical" evidence="17">
    <location>
        <begin position="121"/>
        <end position="141"/>
    </location>
</feature>
<feature type="compositionally biased region" description="Basic and acidic residues" evidence="18">
    <location>
        <begin position="321"/>
        <end position="338"/>
    </location>
</feature>
<dbReference type="GO" id="GO:0031117">
    <property type="term" value="P:positive regulation of microtubule depolymerization"/>
    <property type="evidence" value="ECO:0007669"/>
    <property type="project" value="UniProtKB-UniRule"/>
</dbReference>
<feature type="compositionally biased region" description="Polar residues" evidence="18">
    <location>
        <begin position="168"/>
        <end position="197"/>
    </location>
</feature>
<dbReference type="GO" id="GO:0007079">
    <property type="term" value="P:mitotic chromosome movement towards spindle pole"/>
    <property type="evidence" value="ECO:0007669"/>
    <property type="project" value="UniProtKB-UniRule"/>
</dbReference>
<evidence type="ECO:0000256" key="19">
    <source>
        <dbReference type="SAM" id="Phobius"/>
    </source>
</evidence>
<dbReference type="GO" id="GO:0007399">
    <property type="term" value="P:nervous system development"/>
    <property type="evidence" value="ECO:0007669"/>
    <property type="project" value="UniProtKB-KW"/>
</dbReference>
<dbReference type="GO" id="GO:0008344">
    <property type="term" value="P:adult locomotory behavior"/>
    <property type="evidence" value="ECO:0007669"/>
    <property type="project" value="UniProtKB-UniRule"/>
</dbReference>
<evidence type="ECO:0000313" key="22">
    <source>
        <dbReference type="Proteomes" id="UP001652628"/>
    </source>
</evidence>
<keyword evidence="8 17" id="KW-0498">Mitosis</keyword>
<feature type="domain" description="AAA+ ATPase" evidence="20">
    <location>
        <begin position="515"/>
        <end position="652"/>
    </location>
</feature>
<keyword evidence="15 17" id="KW-0131">Cell cycle</keyword>
<dbReference type="EC" id="5.6.1.1" evidence="17"/>
<dbReference type="CDD" id="cd19524">
    <property type="entry name" value="RecA-like_spastin"/>
    <property type="match status" value="1"/>
</dbReference>
<keyword evidence="1 17" id="KW-0158">Chromosome</keyword>
<dbReference type="GO" id="GO:0016887">
    <property type="term" value="F:ATP hydrolysis activity"/>
    <property type="evidence" value="ECO:0007669"/>
    <property type="project" value="InterPro"/>
</dbReference>
<comment type="subcellular location">
    <subcellularLocation>
        <location evidence="17">Membrane</location>
        <topology evidence="17">Peripheral membrane protein</topology>
    </subcellularLocation>
    <subcellularLocation>
        <location evidence="17">Cytoplasm</location>
        <location evidence="17">Cytoskeleton</location>
        <location evidence="17">Microtubule organizing center</location>
        <location evidence="17">Centrosome</location>
    </subcellularLocation>
    <subcellularLocation>
        <location evidence="17">Cytoplasm</location>
        <location evidence="17">Cytoskeleton</location>
    </subcellularLocation>
    <subcellularLocation>
        <location evidence="17">Chromosome</location>
    </subcellularLocation>
    <subcellularLocation>
        <location evidence="17">Lipid droplet</location>
    </subcellularLocation>
    <text evidence="17">Forms an intramembrane hairpin-like structure in the membrane. Colocalizes with cellular microtubule arrays. Localizes to chromosomes from prometaphase/metaphase to anaphase, and this requires microtubules. Localizes to discrete punctate cytoplasmic foci which may correspond to secretory vesicles.</text>
</comment>
<keyword evidence="11 17" id="KW-0524">Neurogenesis</keyword>
<dbReference type="GO" id="GO:0008017">
    <property type="term" value="F:microtubule binding"/>
    <property type="evidence" value="ECO:0007669"/>
    <property type="project" value="UniProtKB-UniRule"/>
</dbReference>
<dbReference type="HAMAP" id="MF_03021">
    <property type="entry name" value="Spastin"/>
    <property type="match status" value="1"/>
</dbReference>
<feature type="transmembrane region" description="Helical" evidence="19">
    <location>
        <begin position="114"/>
        <end position="136"/>
    </location>
</feature>
<dbReference type="SUPFAM" id="SSF52540">
    <property type="entry name" value="P-loop containing nucleoside triphosphate hydrolases"/>
    <property type="match status" value="1"/>
</dbReference>
<dbReference type="GO" id="GO:0005819">
    <property type="term" value="C:spindle"/>
    <property type="evidence" value="ECO:0007669"/>
    <property type="project" value="UniProtKB-UniRule"/>
</dbReference>
<feature type="compositionally biased region" description="Gly residues" evidence="18">
    <location>
        <begin position="26"/>
        <end position="37"/>
    </location>
</feature>
<dbReference type="GO" id="GO:0034214">
    <property type="term" value="P:protein hexamerization"/>
    <property type="evidence" value="ECO:0007669"/>
    <property type="project" value="UniProtKB-UniRule"/>
</dbReference>
<evidence type="ECO:0000256" key="7">
    <source>
        <dbReference type="ARBA" id="ARBA00022741"/>
    </source>
</evidence>
<feature type="compositionally biased region" description="Polar residues" evidence="18">
    <location>
        <begin position="425"/>
        <end position="438"/>
    </location>
</feature>
<feature type="region of interest" description="Disordered" evidence="18">
    <location>
        <begin position="321"/>
        <end position="455"/>
    </location>
</feature>
<dbReference type="Gene3D" id="3.40.50.300">
    <property type="entry name" value="P-loop containing nucleotide triphosphate hydrolases"/>
    <property type="match status" value="1"/>
</dbReference>
<feature type="compositionally biased region" description="Polar residues" evidence="18">
    <location>
        <begin position="390"/>
        <end position="406"/>
    </location>
</feature>
<evidence type="ECO:0000259" key="20">
    <source>
        <dbReference type="SMART" id="SM00382"/>
    </source>
</evidence>
<evidence type="ECO:0000256" key="10">
    <source>
        <dbReference type="ARBA" id="ARBA00022840"/>
    </source>
</evidence>
<dbReference type="GO" id="GO:0005811">
    <property type="term" value="C:lipid droplet"/>
    <property type="evidence" value="ECO:0007669"/>
    <property type="project" value="UniProtKB-SubCell"/>
</dbReference>
<dbReference type="Gene3D" id="1.20.58.80">
    <property type="entry name" value="Phosphotransferase system, lactose/cellobiose-type IIA subunit"/>
    <property type="match status" value="1"/>
</dbReference>
<dbReference type="GO" id="GO:0016020">
    <property type="term" value="C:membrane"/>
    <property type="evidence" value="ECO:0007669"/>
    <property type="project" value="UniProtKB-SubCell"/>
</dbReference>
<keyword evidence="7 17" id="KW-0547">Nucleotide-binding</keyword>
<dbReference type="GO" id="GO:0000022">
    <property type="term" value="P:mitotic spindle elongation"/>
    <property type="evidence" value="ECO:0007669"/>
    <property type="project" value="UniProtKB-UniRule"/>
</dbReference>
<dbReference type="Pfam" id="PF09336">
    <property type="entry name" value="Vps4_C"/>
    <property type="match status" value="1"/>
</dbReference>
<evidence type="ECO:0000256" key="15">
    <source>
        <dbReference type="ARBA" id="ARBA00023306"/>
    </source>
</evidence>
<evidence type="ECO:0000259" key="21">
    <source>
        <dbReference type="SMART" id="SM00745"/>
    </source>
</evidence>
<dbReference type="PANTHER" id="PTHR23074">
    <property type="entry name" value="AAA DOMAIN-CONTAINING"/>
    <property type="match status" value="1"/>
</dbReference>
<keyword evidence="14 17" id="KW-0413">Isomerase</keyword>
<dbReference type="GeneID" id="108015779"/>
<evidence type="ECO:0000256" key="12">
    <source>
        <dbReference type="ARBA" id="ARBA00023136"/>
    </source>
</evidence>
<keyword evidence="3 17" id="KW-0963">Cytoplasm</keyword>
<evidence type="ECO:0000256" key="9">
    <source>
        <dbReference type="ARBA" id="ARBA00022782"/>
    </source>
</evidence>
<evidence type="ECO:0000256" key="16">
    <source>
        <dbReference type="ARBA" id="ARBA00036378"/>
    </source>
</evidence>